<reference evidence="2" key="2">
    <citation type="submission" date="2021-10" db="EMBL/GenBank/DDBJ databases">
        <title>Phylogenomics reveals ancestral predisposition of the termite-cultivated fungus Termitomyces towards a domesticated lifestyle.</title>
        <authorList>
            <person name="Auxier B."/>
            <person name="Grum-Grzhimaylo A."/>
            <person name="Cardenas M.E."/>
            <person name="Lodge J.D."/>
            <person name="Laessoe T."/>
            <person name="Pedersen O."/>
            <person name="Smith M.E."/>
            <person name="Kuyper T.W."/>
            <person name="Franco-Molano E.A."/>
            <person name="Baroni T.J."/>
            <person name="Aanen D.K."/>
        </authorList>
    </citation>
    <scope>NUCLEOTIDE SEQUENCE</scope>
    <source>
        <strain evidence="2">AP01</strain>
        <tissue evidence="2">Mycelium</tissue>
    </source>
</reference>
<evidence type="ECO:0000313" key="2">
    <source>
        <dbReference type="EMBL" id="KAG5639863.1"/>
    </source>
</evidence>
<gene>
    <name evidence="2" type="ORF">DXG03_002757</name>
</gene>
<evidence type="ECO:0000313" key="3">
    <source>
        <dbReference type="Proteomes" id="UP000775547"/>
    </source>
</evidence>
<keyword evidence="3" id="KW-1185">Reference proteome</keyword>
<accession>A0A9P7FXC1</accession>
<proteinExistence type="predicted"/>
<reference evidence="2" key="1">
    <citation type="submission" date="2020-07" db="EMBL/GenBank/DDBJ databases">
        <authorList>
            <person name="Nieuwenhuis M."/>
            <person name="Van De Peppel L.J.J."/>
        </authorList>
    </citation>
    <scope>NUCLEOTIDE SEQUENCE</scope>
    <source>
        <strain evidence="2">AP01</strain>
        <tissue evidence="2">Mycelium</tissue>
    </source>
</reference>
<feature type="region of interest" description="Disordered" evidence="1">
    <location>
        <begin position="101"/>
        <end position="124"/>
    </location>
</feature>
<sequence length="124" mass="14149">MDTIRDFDFQLGSLVLMCNTKVEKSLNRKMQLWYLGLLIIVSWNRGGAYIICKLNGSILHQPVAAFQLLPYLTQESIPFDISSLDINTERLWELEHTNLQDDEDLPNIGDLESDSDGNDEDSTD</sequence>
<comment type="caution">
    <text evidence="2">The sequence shown here is derived from an EMBL/GenBank/DDBJ whole genome shotgun (WGS) entry which is preliminary data.</text>
</comment>
<evidence type="ECO:0000256" key="1">
    <source>
        <dbReference type="SAM" id="MobiDB-lite"/>
    </source>
</evidence>
<dbReference type="Proteomes" id="UP000775547">
    <property type="component" value="Unassembled WGS sequence"/>
</dbReference>
<dbReference type="EMBL" id="JABCKV010001835">
    <property type="protein sequence ID" value="KAG5639863.1"/>
    <property type="molecule type" value="Genomic_DNA"/>
</dbReference>
<organism evidence="2 3">
    <name type="scientific">Asterophora parasitica</name>
    <dbReference type="NCBI Taxonomy" id="117018"/>
    <lineage>
        <taxon>Eukaryota</taxon>
        <taxon>Fungi</taxon>
        <taxon>Dikarya</taxon>
        <taxon>Basidiomycota</taxon>
        <taxon>Agaricomycotina</taxon>
        <taxon>Agaricomycetes</taxon>
        <taxon>Agaricomycetidae</taxon>
        <taxon>Agaricales</taxon>
        <taxon>Tricholomatineae</taxon>
        <taxon>Lyophyllaceae</taxon>
        <taxon>Asterophora</taxon>
    </lineage>
</organism>
<dbReference type="AlphaFoldDB" id="A0A9P7FXC1"/>
<dbReference type="OrthoDB" id="8023605at2759"/>
<name>A0A9P7FXC1_9AGAR</name>
<protein>
    <submittedName>
        <fullName evidence="2">Uncharacterized protein</fullName>
    </submittedName>
</protein>